<evidence type="ECO:0000313" key="1">
    <source>
        <dbReference type="EMBL" id="CEJ82663.1"/>
    </source>
</evidence>
<name>A0A0A1SQJ3_9HYPO</name>
<organism evidence="1 2">
    <name type="scientific">[Torrubiella] hemipterigena</name>
    <dbReference type="NCBI Taxonomy" id="1531966"/>
    <lineage>
        <taxon>Eukaryota</taxon>
        <taxon>Fungi</taxon>
        <taxon>Dikarya</taxon>
        <taxon>Ascomycota</taxon>
        <taxon>Pezizomycotina</taxon>
        <taxon>Sordariomycetes</taxon>
        <taxon>Hypocreomycetidae</taxon>
        <taxon>Hypocreales</taxon>
        <taxon>Clavicipitaceae</taxon>
        <taxon>Clavicipitaceae incertae sedis</taxon>
        <taxon>'Torrubiella' clade</taxon>
    </lineage>
</organism>
<dbReference type="EMBL" id="CDHN01000001">
    <property type="protein sequence ID" value="CEJ82663.1"/>
    <property type="molecule type" value="Genomic_DNA"/>
</dbReference>
<proteinExistence type="predicted"/>
<keyword evidence="2" id="KW-1185">Reference proteome</keyword>
<sequence length="124" mass="13934">MHQVSLPLTPALVSGYSSLTPERPQNIYSLTSSSSRLILLLHHSNSLLLLFSSTTLFQYLHFSHTPPTTTMCDYTQNYYIYMSCIDPGMHFCSTSTDGSRHQSCQRGPHERYIVIPESCPLCSG</sequence>
<dbReference type="OrthoDB" id="3443409at2759"/>
<gene>
    <name evidence="1" type="ORF">VHEMI02712</name>
</gene>
<dbReference type="AlphaFoldDB" id="A0A0A1SQJ3"/>
<dbReference type="HOGENOM" id="CLU_2005501_0_0_1"/>
<accession>A0A0A1SQJ3</accession>
<dbReference type="Proteomes" id="UP000039046">
    <property type="component" value="Unassembled WGS sequence"/>
</dbReference>
<reference evidence="1 2" key="1">
    <citation type="journal article" date="2015" name="Genome Announc.">
        <title>Draft Genome Sequence and Gene Annotation of the Entomopathogenic Fungus Verticillium hemipterigenum.</title>
        <authorList>
            <person name="Horn F."/>
            <person name="Habel A."/>
            <person name="Scharf D.H."/>
            <person name="Dworschak J."/>
            <person name="Brakhage A.A."/>
            <person name="Guthke R."/>
            <person name="Hertweck C."/>
            <person name="Linde J."/>
        </authorList>
    </citation>
    <scope>NUCLEOTIDE SEQUENCE [LARGE SCALE GENOMIC DNA]</scope>
</reference>
<protein>
    <submittedName>
        <fullName evidence="1">Uncharacterized protein</fullName>
    </submittedName>
</protein>
<evidence type="ECO:0000313" key="2">
    <source>
        <dbReference type="Proteomes" id="UP000039046"/>
    </source>
</evidence>